<gene>
    <name evidence="2" type="ORF">HPP92_004294</name>
</gene>
<dbReference type="AlphaFoldDB" id="A0A835VDU4"/>
<reference evidence="2 3" key="1">
    <citation type="journal article" date="2020" name="Nat. Food">
        <title>A phased Vanilla planifolia genome enables genetic improvement of flavour and production.</title>
        <authorList>
            <person name="Hasing T."/>
            <person name="Tang H."/>
            <person name="Brym M."/>
            <person name="Khazi F."/>
            <person name="Huang T."/>
            <person name="Chambers A.H."/>
        </authorList>
    </citation>
    <scope>NUCLEOTIDE SEQUENCE [LARGE SCALE GENOMIC DNA]</scope>
    <source>
        <tissue evidence="2">Leaf</tissue>
    </source>
</reference>
<organism evidence="2 3">
    <name type="scientific">Vanilla planifolia</name>
    <name type="common">Vanilla</name>
    <dbReference type="NCBI Taxonomy" id="51239"/>
    <lineage>
        <taxon>Eukaryota</taxon>
        <taxon>Viridiplantae</taxon>
        <taxon>Streptophyta</taxon>
        <taxon>Embryophyta</taxon>
        <taxon>Tracheophyta</taxon>
        <taxon>Spermatophyta</taxon>
        <taxon>Magnoliopsida</taxon>
        <taxon>Liliopsida</taxon>
        <taxon>Asparagales</taxon>
        <taxon>Orchidaceae</taxon>
        <taxon>Vanilloideae</taxon>
        <taxon>Vanilleae</taxon>
        <taxon>Vanilla</taxon>
    </lineage>
</organism>
<accession>A0A835VDU4</accession>
<proteinExistence type="predicted"/>
<evidence type="ECO:0000313" key="2">
    <source>
        <dbReference type="EMBL" id="KAG0493300.1"/>
    </source>
</evidence>
<name>A0A835VDU4_VANPL</name>
<evidence type="ECO:0000313" key="3">
    <source>
        <dbReference type="Proteomes" id="UP000639772"/>
    </source>
</evidence>
<evidence type="ECO:0000256" key="1">
    <source>
        <dbReference type="SAM" id="MobiDB-lite"/>
    </source>
</evidence>
<dbReference type="EMBL" id="JADCNM010000002">
    <property type="protein sequence ID" value="KAG0493300.1"/>
    <property type="molecule type" value="Genomic_DNA"/>
</dbReference>
<feature type="compositionally biased region" description="Basic and acidic residues" evidence="1">
    <location>
        <begin position="10"/>
        <end position="21"/>
    </location>
</feature>
<feature type="region of interest" description="Disordered" evidence="1">
    <location>
        <begin position="1"/>
        <end position="21"/>
    </location>
</feature>
<comment type="caution">
    <text evidence="2">The sequence shown here is derived from an EMBL/GenBank/DDBJ whole genome shotgun (WGS) entry which is preliminary data.</text>
</comment>
<dbReference type="Proteomes" id="UP000639772">
    <property type="component" value="Unassembled WGS sequence"/>
</dbReference>
<protein>
    <submittedName>
        <fullName evidence="2">Uncharacterized protein</fullName>
    </submittedName>
</protein>
<sequence length="87" mass="9873">MTGRCFPDGGRPEPARKDQECGLEEKVVTGKEIANARRHELATLHQALIAFFRYALKSTDARKQRMTIGLSCNHLALDRHASPDPWW</sequence>